<proteinExistence type="predicted"/>
<feature type="domain" description="Reverse transcriptase" evidence="1">
    <location>
        <begin position="1"/>
        <end position="76"/>
    </location>
</feature>
<evidence type="ECO:0000259" key="1">
    <source>
        <dbReference type="PROSITE" id="PS50878"/>
    </source>
</evidence>
<dbReference type="OrthoDB" id="410104at2759"/>
<dbReference type="EMBL" id="KI659413">
    <property type="protein sequence ID" value="ETN79603.1"/>
    <property type="molecule type" value="Genomic_DNA"/>
</dbReference>
<dbReference type="AlphaFoldDB" id="W2TCM6"/>
<protein>
    <recommendedName>
        <fullName evidence="1">Reverse transcriptase domain-containing protein</fullName>
    </recommendedName>
</protein>
<sequence>MDTITKGILKQHPWTLLFADDVMLSSKYRDDVQTKYSLRRIGWSNIGLRLNVSKSEYMECGPRVEDGSVRIHGTKLNKVDCFKYLGCKVTSTGVRQRGRPRIRWLDRVKLDMIDACLCTADAMDRTKWKTRSRKAICLMLVGFMAVITSRTIKEDDQSHYYTSQATIESINYYYIGTLTHLIELAKALRFRPVTLQAPSKEGVKRDTKLVRHVTVDAVTGKQKQGCVVAARKRVEPERRALEKKKGGVVSYTIGSTFKIYKPFIFVCNVVKDGVFPKVDERSDEFPVDDGSGSSLCKPRGLPPSLCEKSQRRWFYSA</sequence>
<name>W2TCM6_NECAM</name>
<evidence type="ECO:0000313" key="3">
    <source>
        <dbReference type="Proteomes" id="UP000053676"/>
    </source>
</evidence>
<reference evidence="3" key="1">
    <citation type="journal article" date="2014" name="Nat. Genet.">
        <title>Genome of the human hookworm Necator americanus.</title>
        <authorList>
            <person name="Tang Y.T."/>
            <person name="Gao X."/>
            <person name="Rosa B.A."/>
            <person name="Abubucker S."/>
            <person name="Hallsworth-Pepin K."/>
            <person name="Martin J."/>
            <person name="Tyagi R."/>
            <person name="Heizer E."/>
            <person name="Zhang X."/>
            <person name="Bhonagiri-Palsikar V."/>
            <person name="Minx P."/>
            <person name="Warren W.C."/>
            <person name="Wang Q."/>
            <person name="Zhan B."/>
            <person name="Hotez P.J."/>
            <person name="Sternberg P.W."/>
            <person name="Dougall A."/>
            <person name="Gaze S.T."/>
            <person name="Mulvenna J."/>
            <person name="Sotillo J."/>
            <person name="Ranganathan S."/>
            <person name="Rabelo E.M."/>
            <person name="Wilson R.K."/>
            <person name="Felgner P.L."/>
            <person name="Bethony J."/>
            <person name="Hawdon J.M."/>
            <person name="Gasser R.B."/>
            <person name="Loukas A."/>
            <person name="Mitreva M."/>
        </authorList>
    </citation>
    <scope>NUCLEOTIDE SEQUENCE [LARGE SCALE GENOMIC DNA]</scope>
</reference>
<organism evidence="2 3">
    <name type="scientific">Necator americanus</name>
    <name type="common">Human hookworm</name>
    <dbReference type="NCBI Taxonomy" id="51031"/>
    <lineage>
        <taxon>Eukaryota</taxon>
        <taxon>Metazoa</taxon>
        <taxon>Ecdysozoa</taxon>
        <taxon>Nematoda</taxon>
        <taxon>Chromadorea</taxon>
        <taxon>Rhabditida</taxon>
        <taxon>Rhabditina</taxon>
        <taxon>Rhabditomorpha</taxon>
        <taxon>Strongyloidea</taxon>
        <taxon>Ancylostomatidae</taxon>
        <taxon>Bunostominae</taxon>
        <taxon>Necator</taxon>
    </lineage>
</organism>
<dbReference type="InterPro" id="IPR000477">
    <property type="entry name" value="RT_dom"/>
</dbReference>
<dbReference type="KEGG" id="nai:NECAME_09720"/>
<dbReference type="Proteomes" id="UP000053676">
    <property type="component" value="Unassembled WGS sequence"/>
</dbReference>
<dbReference type="PROSITE" id="PS50878">
    <property type="entry name" value="RT_POL"/>
    <property type="match status" value="1"/>
</dbReference>
<evidence type="ECO:0000313" key="2">
    <source>
        <dbReference type="EMBL" id="ETN79603.1"/>
    </source>
</evidence>
<accession>W2TCM6</accession>
<keyword evidence="3" id="KW-1185">Reference proteome</keyword>
<gene>
    <name evidence="2" type="ORF">NECAME_09720</name>
</gene>